<evidence type="ECO:0000259" key="19">
    <source>
        <dbReference type="PROSITE" id="PS51747"/>
    </source>
</evidence>
<dbReference type="EC" id="1.1.1.193" evidence="15"/>
<dbReference type="PROSITE" id="PS51747">
    <property type="entry name" value="CYT_DCMP_DEAMINASES_2"/>
    <property type="match status" value="1"/>
</dbReference>
<feature type="binding site" evidence="17">
    <location>
        <position position="169"/>
    </location>
    <ligand>
        <name>NADP(+)</name>
        <dbReference type="ChEBI" id="CHEBI:58349"/>
    </ligand>
</feature>
<dbReference type="PROSITE" id="PS00903">
    <property type="entry name" value="CYT_DCMP_DEAMINASES_1"/>
    <property type="match status" value="1"/>
</dbReference>
<reference evidence="20 21" key="1">
    <citation type="submission" date="2018-03" db="EMBL/GenBank/DDBJ databases">
        <title>Genome sequence of Clostridium luticellarii DSM 29923.</title>
        <authorList>
            <person name="Poehlein A."/>
            <person name="Daniel R."/>
        </authorList>
    </citation>
    <scope>NUCLEOTIDE SEQUENCE [LARGE SCALE GENOMIC DNA]</scope>
    <source>
        <strain evidence="20 21">DSM 29923</strain>
    </source>
</reference>
<accession>A0A2T0BM30</accession>
<evidence type="ECO:0000256" key="1">
    <source>
        <dbReference type="ARBA" id="ARBA00002151"/>
    </source>
</evidence>
<evidence type="ECO:0000313" key="20">
    <source>
        <dbReference type="EMBL" id="PRR84862.1"/>
    </source>
</evidence>
<feature type="binding site" evidence="18">
    <location>
        <position position="85"/>
    </location>
    <ligand>
        <name>Zn(2+)</name>
        <dbReference type="ChEBI" id="CHEBI:29105"/>
        <note>catalytic</note>
    </ligand>
</feature>
<feature type="binding site" evidence="17">
    <location>
        <position position="293"/>
    </location>
    <ligand>
        <name>substrate</name>
    </ligand>
</feature>
<evidence type="ECO:0000256" key="15">
    <source>
        <dbReference type="PIRNR" id="PIRNR006769"/>
    </source>
</evidence>
<keyword evidence="7 15" id="KW-0479">Metal-binding</keyword>
<protein>
    <recommendedName>
        <fullName evidence="15">Riboflavin biosynthesis protein RibD</fullName>
    </recommendedName>
    <domain>
        <recommendedName>
            <fullName evidence="15">Diaminohydroxyphosphoribosylaminopyrimidine deaminase</fullName>
            <shortName evidence="15">DRAP deaminase</shortName>
            <ecNumber evidence="15">3.5.4.26</ecNumber>
        </recommendedName>
        <alternativeName>
            <fullName evidence="15">Riboflavin-specific deaminase</fullName>
        </alternativeName>
    </domain>
    <domain>
        <recommendedName>
            <fullName evidence="15">5-amino-6-(5-phosphoribosylamino)uracil reductase</fullName>
            <ecNumber evidence="15">1.1.1.193</ecNumber>
        </recommendedName>
        <alternativeName>
            <fullName evidence="15">HTP reductase</fullName>
        </alternativeName>
    </domain>
</protein>
<comment type="pathway">
    <text evidence="2 15">Cofactor biosynthesis; riboflavin biosynthesis; 5-amino-6-(D-ribitylamino)uracil from GTP: step 2/4.</text>
</comment>
<dbReference type="AlphaFoldDB" id="A0A2T0BM30"/>
<evidence type="ECO:0000256" key="9">
    <source>
        <dbReference type="ARBA" id="ARBA00022833"/>
    </source>
</evidence>
<evidence type="ECO:0000256" key="14">
    <source>
        <dbReference type="ARBA" id="ARBA00049886"/>
    </source>
</evidence>
<feature type="domain" description="CMP/dCMP-type deaminase" evidence="19">
    <location>
        <begin position="2"/>
        <end position="116"/>
    </location>
</feature>
<sequence length="366" mass="39641">MLEDSKYMRYAIDLAIKGEGWVNPNPMVGAVIVKEDRIIGKGYHEACGKLHAERNALASCIESAKGATLYVTLEPCCHYGRTPPCTDAIIQAGIAKVVIGSNDPNPKVSGKGISILCKAGITVKQGVLKEECDKMNTSFFHYIITGIPYLVMKYAMTADGKIATVTGASQWITGEMARRHVQGLRHKYSSIMVGIGTILKDDPLLTCRLEDGRNPIRIICDSHLRIPLDSQICRTAMEIPTIVAATATDAVKISKLESLGIKVLSVPDKGGMVDLPVLMRKLGKLEIDSILLEGGSILNYSALKAGLVQEVYAYIAPKFFGGEGARTPVGGEGVLLPENCFKFTAPEVSVLDDDLLLRFKFTRGKI</sequence>
<comment type="caution">
    <text evidence="20">The sequence shown here is derived from an EMBL/GenBank/DDBJ whole genome shotgun (WGS) entry which is preliminary data.</text>
</comment>
<dbReference type="SUPFAM" id="SSF53927">
    <property type="entry name" value="Cytidine deaminase-like"/>
    <property type="match status" value="1"/>
</dbReference>
<comment type="similarity">
    <text evidence="4 15">In the N-terminal section; belongs to the cytidine and deoxycytidylate deaminase family.</text>
</comment>
<keyword evidence="12" id="KW-0511">Multifunctional enzyme</keyword>
<feature type="active site" description="Proton donor" evidence="16">
    <location>
        <position position="53"/>
    </location>
</feature>
<evidence type="ECO:0000256" key="3">
    <source>
        <dbReference type="ARBA" id="ARBA00004910"/>
    </source>
</evidence>
<dbReference type="InterPro" id="IPR050765">
    <property type="entry name" value="Riboflavin_Biosynth_HTPR"/>
</dbReference>
<evidence type="ECO:0000256" key="2">
    <source>
        <dbReference type="ARBA" id="ARBA00004882"/>
    </source>
</evidence>
<feature type="binding site" evidence="17">
    <location>
        <position position="208"/>
    </location>
    <ligand>
        <name>substrate</name>
    </ligand>
</feature>
<dbReference type="SUPFAM" id="SSF53597">
    <property type="entry name" value="Dihydrofolate reductase-like"/>
    <property type="match status" value="1"/>
</dbReference>
<dbReference type="InterPro" id="IPR011549">
    <property type="entry name" value="RibD_C"/>
</dbReference>
<dbReference type="GO" id="GO:0008270">
    <property type="term" value="F:zinc ion binding"/>
    <property type="evidence" value="ECO:0007669"/>
    <property type="project" value="InterPro"/>
</dbReference>
<dbReference type="Pfam" id="PF01872">
    <property type="entry name" value="RibD_C"/>
    <property type="match status" value="1"/>
</dbReference>
<dbReference type="CDD" id="cd01284">
    <property type="entry name" value="Riboflavin_deaminase-reductase"/>
    <property type="match status" value="1"/>
</dbReference>
<evidence type="ECO:0000256" key="13">
    <source>
        <dbReference type="ARBA" id="ARBA00049861"/>
    </source>
</evidence>
<dbReference type="GO" id="GO:0008835">
    <property type="term" value="F:diaminohydroxyphosphoribosylaminopyrimidine deaminase activity"/>
    <property type="evidence" value="ECO:0007669"/>
    <property type="project" value="UniProtKB-EC"/>
</dbReference>
<dbReference type="GO" id="GO:0050661">
    <property type="term" value="F:NADP binding"/>
    <property type="evidence" value="ECO:0007669"/>
    <property type="project" value="InterPro"/>
</dbReference>
<dbReference type="InterPro" id="IPR016192">
    <property type="entry name" value="APOBEC/CMP_deaminase_Zn-bd"/>
</dbReference>
<comment type="cofactor">
    <cofactor evidence="15 18">
        <name>Zn(2+)</name>
        <dbReference type="ChEBI" id="CHEBI:29105"/>
    </cofactor>
    <text evidence="15 18">Binds 1 zinc ion.</text>
</comment>
<comment type="function">
    <text evidence="1 15">Converts 2,5-diamino-6-(ribosylamino)-4(3h)-pyrimidinone 5'-phosphate into 5-amino-6-(ribosylamino)-2,4(1h,3h)-pyrimidinedione 5'-phosphate.</text>
</comment>
<evidence type="ECO:0000256" key="4">
    <source>
        <dbReference type="ARBA" id="ARBA00005259"/>
    </source>
</evidence>
<keyword evidence="10 15" id="KW-0521">NADP</keyword>
<feature type="binding site" evidence="17">
    <location>
        <position position="185"/>
    </location>
    <ligand>
        <name>substrate</name>
    </ligand>
</feature>
<dbReference type="Gene3D" id="3.40.140.10">
    <property type="entry name" value="Cytidine Deaminase, domain 2"/>
    <property type="match status" value="1"/>
</dbReference>
<dbReference type="PANTHER" id="PTHR38011">
    <property type="entry name" value="DIHYDROFOLATE REDUCTASE FAMILY PROTEIN (AFU_ORTHOLOGUE AFUA_8G06820)"/>
    <property type="match status" value="1"/>
</dbReference>
<dbReference type="Gene3D" id="3.40.430.10">
    <property type="entry name" value="Dihydrofolate Reductase, subunit A"/>
    <property type="match status" value="1"/>
</dbReference>
<dbReference type="GO" id="GO:0008703">
    <property type="term" value="F:5-amino-6-(5-phosphoribosylamino)uracil reductase activity"/>
    <property type="evidence" value="ECO:0007669"/>
    <property type="project" value="UniProtKB-EC"/>
</dbReference>
<feature type="binding site" evidence="17">
    <location>
        <position position="171"/>
    </location>
    <ligand>
        <name>NADP(+)</name>
        <dbReference type="ChEBI" id="CHEBI:58349"/>
    </ligand>
</feature>
<dbReference type="EC" id="3.5.4.26" evidence="15"/>
<dbReference type="InterPro" id="IPR002734">
    <property type="entry name" value="RibDG_C"/>
</dbReference>
<dbReference type="PIRSF" id="PIRSF006769">
    <property type="entry name" value="RibD"/>
    <property type="match status" value="1"/>
</dbReference>
<evidence type="ECO:0000256" key="16">
    <source>
        <dbReference type="PIRSR" id="PIRSR006769-1"/>
    </source>
</evidence>
<evidence type="ECO:0000256" key="18">
    <source>
        <dbReference type="PIRSR" id="PIRSR006769-3"/>
    </source>
</evidence>
<dbReference type="Pfam" id="PF00383">
    <property type="entry name" value="dCMP_cyt_deam_1"/>
    <property type="match status" value="1"/>
</dbReference>
<evidence type="ECO:0000256" key="10">
    <source>
        <dbReference type="ARBA" id="ARBA00022857"/>
    </source>
</evidence>
<feature type="binding site" evidence="17">
    <location>
        <position position="155"/>
    </location>
    <ligand>
        <name>NADP(+)</name>
        <dbReference type="ChEBI" id="CHEBI:58349"/>
    </ligand>
</feature>
<evidence type="ECO:0000256" key="12">
    <source>
        <dbReference type="ARBA" id="ARBA00023268"/>
    </source>
</evidence>
<dbReference type="NCBIfam" id="TIGR00326">
    <property type="entry name" value="eubact_ribD"/>
    <property type="match status" value="1"/>
</dbReference>
<name>A0A2T0BM30_9CLOT</name>
<evidence type="ECO:0000256" key="8">
    <source>
        <dbReference type="ARBA" id="ARBA00022801"/>
    </source>
</evidence>
<comment type="catalytic activity">
    <reaction evidence="14 15">
        <text>2,5-diamino-6-hydroxy-4-(5-phosphoribosylamino)-pyrimidine + H2O + H(+) = 5-amino-6-(5-phospho-D-ribosylamino)uracil + NH4(+)</text>
        <dbReference type="Rhea" id="RHEA:21868"/>
        <dbReference type="ChEBI" id="CHEBI:15377"/>
        <dbReference type="ChEBI" id="CHEBI:15378"/>
        <dbReference type="ChEBI" id="CHEBI:28938"/>
        <dbReference type="ChEBI" id="CHEBI:58453"/>
        <dbReference type="ChEBI" id="CHEBI:58614"/>
        <dbReference type="EC" id="3.5.4.26"/>
    </reaction>
</comment>
<evidence type="ECO:0000256" key="6">
    <source>
        <dbReference type="ARBA" id="ARBA00022619"/>
    </source>
</evidence>
<keyword evidence="9 15" id="KW-0862">Zinc</keyword>
<feature type="binding site" evidence="18">
    <location>
        <position position="51"/>
    </location>
    <ligand>
        <name>Zn(2+)</name>
        <dbReference type="ChEBI" id="CHEBI:29105"/>
        <note>catalytic</note>
    </ligand>
</feature>
<dbReference type="InterPro" id="IPR024072">
    <property type="entry name" value="DHFR-like_dom_sf"/>
</dbReference>
<comment type="pathway">
    <text evidence="3 15">Cofactor biosynthesis; riboflavin biosynthesis; 5-amino-6-(D-ribitylamino)uracil from GTP: step 3/4.</text>
</comment>
<evidence type="ECO:0000313" key="21">
    <source>
        <dbReference type="Proteomes" id="UP000237798"/>
    </source>
</evidence>
<dbReference type="InterPro" id="IPR004794">
    <property type="entry name" value="Eubact_RibD"/>
</dbReference>
<feature type="binding site" evidence="17">
    <location>
        <position position="205"/>
    </location>
    <ligand>
        <name>substrate</name>
    </ligand>
</feature>
<evidence type="ECO:0000256" key="17">
    <source>
        <dbReference type="PIRSR" id="PIRSR006769-2"/>
    </source>
</evidence>
<feature type="binding site" evidence="17">
    <location>
        <begin position="295"/>
        <end position="301"/>
    </location>
    <ligand>
        <name>NADP(+)</name>
        <dbReference type="ChEBI" id="CHEBI:58349"/>
    </ligand>
</feature>
<feature type="binding site" evidence="17">
    <location>
        <position position="197"/>
    </location>
    <ligand>
        <name>NADP(+)</name>
        <dbReference type="ChEBI" id="CHEBI:58349"/>
    </ligand>
</feature>
<comment type="similarity">
    <text evidence="5 15">In the C-terminal section; belongs to the HTP reductase family.</text>
</comment>
<dbReference type="GO" id="GO:0009231">
    <property type="term" value="P:riboflavin biosynthetic process"/>
    <property type="evidence" value="ECO:0007669"/>
    <property type="project" value="UniProtKB-UniPathway"/>
</dbReference>
<evidence type="ECO:0000256" key="11">
    <source>
        <dbReference type="ARBA" id="ARBA00023002"/>
    </source>
</evidence>
<keyword evidence="21" id="KW-1185">Reference proteome</keyword>
<feature type="binding site" evidence="17">
    <location>
        <position position="222"/>
    </location>
    <ligand>
        <name>NADP(+)</name>
        <dbReference type="ChEBI" id="CHEBI:58349"/>
    </ligand>
</feature>
<keyword evidence="8 15" id="KW-0378">Hydrolase</keyword>
<dbReference type="InterPro" id="IPR002125">
    <property type="entry name" value="CMP_dCMP_dom"/>
</dbReference>
<dbReference type="Proteomes" id="UP000237798">
    <property type="component" value="Unassembled WGS sequence"/>
</dbReference>
<organism evidence="20 21">
    <name type="scientific">Clostridium luticellarii</name>
    <dbReference type="NCBI Taxonomy" id="1691940"/>
    <lineage>
        <taxon>Bacteria</taxon>
        <taxon>Bacillati</taxon>
        <taxon>Bacillota</taxon>
        <taxon>Clostridia</taxon>
        <taxon>Eubacteriales</taxon>
        <taxon>Clostridiaceae</taxon>
        <taxon>Clostridium</taxon>
    </lineage>
</organism>
<feature type="binding site" evidence="18">
    <location>
        <position position="76"/>
    </location>
    <ligand>
        <name>Zn(2+)</name>
        <dbReference type="ChEBI" id="CHEBI:29105"/>
        <note>catalytic</note>
    </ligand>
</feature>
<dbReference type="InterPro" id="IPR016193">
    <property type="entry name" value="Cytidine_deaminase-like"/>
</dbReference>
<dbReference type="UniPathway" id="UPA00275">
    <property type="reaction ID" value="UER00401"/>
</dbReference>
<dbReference type="FunFam" id="3.40.140.10:FF:000025">
    <property type="entry name" value="Riboflavin biosynthesis protein RibD"/>
    <property type="match status" value="1"/>
</dbReference>
<gene>
    <name evidence="20" type="primary">ribD_2</name>
    <name evidence="20" type="ORF">CLLU_21260</name>
</gene>
<feature type="binding site" evidence="17">
    <location>
        <position position="201"/>
    </location>
    <ligand>
        <name>NADP(+)</name>
        <dbReference type="ChEBI" id="CHEBI:58349"/>
    </ligand>
</feature>
<dbReference type="NCBIfam" id="TIGR00227">
    <property type="entry name" value="ribD_Cterm"/>
    <property type="match status" value="1"/>
</dbReference>
<evidence type="ECO:0000256" key="5">
    <source>
        <dbReference type="ARBA" id="ARBA00007417"/>
    </source>
</evidence>
<keyword evidence="11 15" id="KW-0560">Oxidoreductase</keyword>
<comment type="catalytic activity">
    <reaction evidence="13 15">
        <text>5-amino-6-(5-phospho-D-ribitylamino)uracil + NADP(+) = 5-amino-6-(5-phospho-D-ribosylamino)uracil + NADPH + H(+)</text>
        <dbReference type="Rhea" id="RHEA:17845"/>
        <dbReference type="ChEBI" id="CHEBI:15378"/>
        <dbReference type="ChEBI" id="CHEBI:57783"/>
        <dbReference type="ChEBI" id="CHEBI:58349"/>
        <dbReference type="ChEBI" id="CHEBI:58421"/>
        <dbReference type="ChEBI" id="CHEBI:58453"/>
        <dbReference type="EC" id="1.1.1.193"/>
    </reaction>
</comment>
<dbReference type="PANTHER" id="PTHR38011:SF7">
    <property type="entry name" value="2,5-DIAMINO-6-RIBOSYLAMINO-4(3H)-PYRIMIDINONE 5'-PHOSPHATE REDUCTASE"/>
    <property type="match status" value="1"/>
</dbReference>
<evidence type="ECO:0000256" key="7">
    <source>
        <dbReference type="ARBA" id="ARBA00022723"/>
    </source>
</evidence>
<keyword evidence="6 15" id="KW-0686">Riboflavin biosynthesis</keyword>
<proteinExistence type="inferred from homology"/>
<dbReference type="EMBL" id="PVXP01000030">
    <property type="protein sequence ID" value="PRR84862.1"/>
    <property type="molecule type" value="Genomic_DNA"/>
</dbReference>